<dbReference type="Proteomes" id="UP000315295">
    <property type="component" value="Unassembled WGS sequence"/>
</dbReference>
<gene>
    <name evidence="1" type="ORF">C1H46_027525</name>
</gene>
<organism evidence="1 2">
    <name type="scientific">Malus baccata</name>
    <name type="common">Siberian crab apple</name>
    <name type="synonym">Pyrus baccata</name>
    <dbReference type="NCBI Taxonomy" id="106549"/>
    <lineage>
        <taxon>Eukaryota</taxon>
        <taxon>Viridiplantae</taxon>
        <taxon>Streptophyta</taxon>
        <taxon>Embryophyta</taxon>
        <taxon>Tracheophyta</taxon>
        <taxon>Spermatophyta</taxon>
        <taxon>Magnoliopsida</taxon>
        <taxon>eudicotyledons</taxon>
        <taxon>Gunneridae</taxon>
        <taxon>Pentapetalae</taxon>
        <taxon>rosids</taxon>
        <taxon>fabids</taxon>
        <taxon>Rosales</taxon>
        <taxon>Rosaceae</taxon>
        <taxon>Amygdaloideae</taxon>
        <taxon>Maleae</taxon>
        <taxon>Malus</taxon>
    </lineage>
</organism>
<evidence type="ECO:0000313" key="1">
    <source>
        <dbReference type="EMBL" id="TQD86908.1"/>
    </source>
</evidence>
<dbReference type="AlphaFoldDB" id="A0A540LKB2"/>
<comment type="caution">
    <text evidence="1">The sequence shown here is derived from an EMBL/GenBank/DDBJ whole genome shotgun (WGS) entry which is preliminary data.</text>
</comment>
<reference evidence="1 2" key="1">
    <citation type="journal article" date="2019" name="G3 (Bethesda)">
        <title>Sequencing of a Wild Apple (Malus baccata) Genome Unravels the Differences Between Cultivated and Wild Apple Species Regarding Disease Resistance and Cold Tolerance.</title>
        <authorList>
            <person name="Chen X."/>
        </authorList>
    </citation>
    <scope>NUCLEOTIDE SEQUENCE [LARGE SCALE GENOMIC DNA]</scope>
    <source>
        <strain evidence="2">cv. Shandingzi</strain>
        <tissue evidence="1">Leaves</tissue>
    </source>
</reference>
<sequence length="151" mass="16528">MVSPISIPGFPCTLADPLLLATLPWSPVLTWEAMVDLASELLEPHPSQLVNHCAQAPGRIVVASQPSIFLLPTPPTPFRSHPTLNPFSRPPNPSSLLSPRLTPIHLPLTQTTQQPDKPISSPRFELSLFLSPISQFLSHLQARNRGCAMCF</sequence>
<protein>
    <submittedName>
        <fullName evidence="1">Uncharacterized protein</fullName>
    </submittedName>
</protein>
<accession>A0A540LKB2</accession>
<proteinExistence type="predicted"/>
<dbReference type="EMBL" id="VIEB01000553">
    <property type="protein sequence ID" value="TQD86908.1"/>
    <property type="molecule type" value="Genomic_DNA"/>
</dbReference>
<name>A0A540LKB2_MALBA</name>
<evidence type="ECO:0000313" key="2">
    <source>
        <dbReference type="Proteomes" id="UP000315295"/>
    </source>
</evidence>
<keyword evidence="2" id="KW-1185">Reference proteome</keyword>